<dbReference type="FunFam" id="1.25.40.10:FF:000090">
    <property type="entry name" value="Pentatricopeptide repeat-containing protein, chloroplastic"/>
    <property type="match status" value="1"/>
</dbReference>
<dbReference type="Gene3D" id="1.25.40.10">
    <property type="entry name" value="Tetratricopeptide repeat domain"/>
    <property type="match status" value="3"/>
</dbReference>
<evidence type="ECO:0000313" key="6">
    <source>
        <dbReference type="Proteomes" id="UP000631114"/>
    </source>
</evidence>
<evidence type="ECO:0008006" key="7">
    <source>
        <dbReference type="Google" id="ProtNLM"/>
    </source>
</evidence>
<accession>A0A835HAJ5</accession>
<protein>
    <recommendedName>
        <fullName evidence="7">Pentatricopeptide repeat-containing protein</fullName>
    </recommendedName>
</protein>
<dbReference type="PANTHER" id="PTHR47926:SF434">
    <property type="entry name" value="PENTATRICOPEPTIDE REPEAT SUPERFAMILY PROTEIN"/>
    <property type="match status" value="1"/>
</dbReference>
<dbReference type="NCBIfam" id="TIGR00756">
    <property type="entry name" value="PPR"/>
    <property type="match status" value="4"/>
</dbReference>
<sequence length="391" mass="43852">MHNRVLLMHVKCGMMMDGKRLFDEMPVRNVVSWNIITGGLVDCGDYEVPFDLFFILWRECGDAGTRMFNTMIKACAGLGRGNVGRQLHSNALKMGINEDVFVSCGLINMYGKCGAQLAFDEMPEKALVGWNTLISGYLHNGYIEKALNLHCEMQDLGVKMDPVTYSTIFSLCTRLASVERVKQAHAGLVRNGFGSDLESNTALVDFYGKWGKIKDARHVFDRMPCKNLASWNAMIAGYSHHSRGIEAVLVFEQMVCEGMAPNHVTFLTVLSACAHSGLSDRGWEIFESMSREYKVKPRAMHYACMFELLSREGLLDEAVALIREAPFRPTKNMWAALLNACRVHKNLELGKFAAERLYGMEPEKLSNYVVLMNIYNSSGRLEEAAVVVQTL</sequence>
<comment type="similarity">
    <text evidence="1">Belongs to the PPR family. PCMP-H subfamily.</text>
</comment>
<dbReference type="AlphaFoldDB" id="A0A835HAJ5"/>
<evidence type="ECO:0000256" key="3">
    <source>
        <dbReference type="ARBA" id="ARBA00022946"/>
    </source>
</evidence>
<dbReference type="PANTHER" id="PTHR47926">
    <property type="entry name" value="PENTATRICOPEPTIDE REPEAT-CONTAINING PROTEIN"/>
    <property type="match status" value="1"/>
</dbReference>
<dbReference type="InterPro" id="IPR002885">
    <property type="entry name" value="PPR_rpt"/>
</dbReference>
<dbReference type="PROSITE" id="PS51375">
    <property type="entry name" value="PPR"/>
    <property type="match status" value="3"/>
</dbReference>
<gene>
    <name evidence="5" type="ORF">IFM89_034240</name>
</gene>
<evidence type="ECO:0000256" key="4">
    <source>
        <dbReference type="PROSITE-ProRule" id="PRU00708"/>
    </source>
</evidence>
<feature type="repeat" description="PPR" evidence="4">
    <location>
        <begin position="126"/>
        <end position="160"/>
    </location>
</feature>
<dbReference type="InterPro" id="IPR011990">
    <property type="entry name" value="TPR-like_helical_dom_sf"/>
</dbReference>
<dbReference type="FunFam" id="1.25.40.10:FF:000488">
    <property type="entry name" value="Pentatricopeptide repeat-containing protein, mitochondrial"/>
    <property type="match status" value="1"/>
</dbReference>
<dbReference type="EMBL" id="JADFTS010000008">
    <property type="protein sequence ID" value="KAF9594618.1"/>
    <property type="molecule type" value="Genomic_DNA"/>
</dbReference>
<dbReference type="InterPro" id="IPR046848">
    <property type="entry name" value="E_motif"/>
</dbReference>
<evidence type="ECO:0000256" key="1">
    <source>
        <dbReference type="ARBA" id="ARBA00006643"/>
    </source>
</evidence>
<dbReference type="Pfam" id="PF13041">
    <property type="entry name" value="PPR_2"/>
    <property type="match status" value="2"/>
</dbReference>
<name>A0A835HAJ5_9MAGN</name>
<dbReference type="GO" id="GO:0009451">
    <property type="term" value="P:RNA modification"/>
    <property type="evidence" value="ECO:0007669"/>
    <property type="project" value="InterPro"/>
</dbReference>
<keyword evidence="6" id="KW-1185">Reference proteome</keyword>
<keyword evidence="3" id="KW-0809">Transit peptide</keyword>
<dbReference type="InterPro" id="IPR046960">
    <property type="entry name" value="PPR_At4g14850-like_plant"/>
</dbReference>
<comment type="caution">
    <text evidence="5">The sequence shown here is derived from an EMBL/GenBank/DDBJ whole genome shotgun (WGS) entry which is preliminary data.</text>
</comment>
<dbReference type="Pfam" id="PF20431">
    <property type="entry name" value="E_motif"/>
    <property type="match status" value="1"/>
</dbReference>
<feature type="repeat" description="PPR" evidence="4">
    <location>
        <begin position="262"/>
        <end position="292"/>
    </location>
</feature>
<proteinExistence type="inferred from homology"/>
<dbReference type="Pfam" id="PF01535">
    <property type="entry name" value="PPR"/>
    <property type="match status" value="1"/>
</dbReference>
<dbReference type="Proteomes" id="UP000631114">
    <property type="component" value="Unassembled WGS sequence"/>
</dbReference>
<reference evidence="5 6" key="1">
    <citation type="submission" date="2020-10" db="EMBL/GenBank/DDBJ databases">
        <title>The Coptis chinensis genome and diversification of protoberbering-type alkaloids.</title>
        <authorList>
            <person name="Wang B."/>
            <person name="Shu S."/>
            <person name="Song C."/>
            <person name="Liu Y."/>
        </authorList>
    </citation>
    <scope>NUCLEOTIDE SEQUENCE [LARGE SCALE GENOMIC DNA]</scope>
    <source>
        <strain evidence="5">HL-2020</strain>
        <tissue evidence="5">Leaf</tissue>
    </source>
</reference>
<keyword evidence="2" id="KW-0677">Repeat</keyword>
<dbReference type="GO" id="GO:0003723">
    <property type="term" value="F:RNA binding"/>
    <property type="evidence" value="ECO:0007669"/>
    <property type="project" value="InterPro"/>
</dbReference>
<evidence type="ECO:0000313" key="5">
    <source>
        <dbReference type="EMBL" id="KAF9594618.1"/>
    </source>
</evidence>
<organism evidence="5 6">
    <name type="scientific">Coptis chinensis</name>
    <dbReference type="NCBI Taxonomy" id="261450"/>
    <lineage>
        <taxon>Eukaryota</taxon>
        <taxon>Viridiplantae</taxon>
        <taxon>Streptophyta</taxon>
        <taxon>Embryophyta</taxon>
        <taxon>Tracheophyta</taxon>
        <taxon>Spermatophyta</taxon>
        <taxon>Magnoliopsida</taxon>
        <taxon>Ranunculales</taxon>
        <taxon>Ranunculaceae</taxon>
        <taxon>Coptidoideae</taxon>
        <taxon>Coptis</taxon>
    </lineage>
</organism>
<feature type="repeat" description="PPR" evidence="4">
    <location>
        <begin position="227"/>
        <end position="261"/>
    </location>
</feature>
<evidence type="ECO:0000256" key="2">
    <source>
        <dbReference type="ARBA" id="ARBA00022737"/>
    </source>
</evidence>
<dbReference type="OrthoDB" id="185373at2759"/>